<name>A0ABD2NEQ4_9CUCU</name>
<feature type="region of interest" description="Disordered" evidence="1">
    <location>
        <begin position="728"/>
        <end position="763"/>
    </location>
</feature>
<dbReference type="InterPro" id="IPR001849">
    <property type="entry name" value="PH_domain"/>
</dbReference>
<accession>A0ABD2NEQ4</accession>
<evidence type="ECO:0000313" key="4">
    <source>
        <dbReference type="Proteomes" id="UP001516400"/>
    </source>
</evidence>
<dbReference type="SUPFAM" id="SSF50729">
    <property type="entry name" value="PH domain-like"/>
    <property type="match status" value="1"/>
</dbReference>
<dbReference type="EMBL" id="JABFTP020000103">
    <property type="protein sequence ID" value="KAL3276977.1"/>
    <property type="molecule type" value="Genomic_DNA"/>
</dbReference>
<evidence type="ECO:0000259" key="2">
    <source>
        <dbReference type="Pfam" id="PF16457"/>
    </source>
</evidence>
<evidence type="ECO:0000256" key="1">
    <source>
        <dbReference type="SAM" id="MobiDB-lite"/>
    </source>
</evidence>
<dbReference type="Proteomes" id="UP001516400">
    <property type="component" value="Unassembled WGS sequence"/>
</dbReference>
<protein>
    <recommendedName>
        <fullName evidence="2">PH domain-containing protein</fullName>
    </recommendedName>
</protein>
<keyword evidence="4" id="KW-1185">Reference proteome</keyword>
<comment type="caution">
    <text evidence="3">The sequence shown here is derived from an EMBL/GenBank/DDBJ whole genome shotgun (WGS) entry which is preliminary data.</text>
</comment>
<evidence type="ECO:0000313" key="3">
    <source>
        <dbReference type="EMBL" id="KAL3276977.1"/>
    </source>
</evidence>
<proteinExistence type="predicted"/>
<sequence>MNIVKVSVESLDGKQNILYDYDKNIPTEENIVQLLAKFEMPTKTNAYGLKLVQTNNGKIVDVYVTEDNFDDIKDGYFLKIVYSVSHQVSTIFLVLEKGDRQTCFNNLAHLYSDEGFIKELVKQEKHHVLVNFFIKQPDLTNEETTACLLTIIHLFKKGYIESICELFLNKLISILKEDAEVYGDQIKYTLSLLQKIMVSKNPKMEEWKEVIIKKKPLQEITPYIRIENTNLQYLTILLINTFVRYSSGIRRLQFIKEMNFKQTKADIYNHIIERWPNLEGNMEYELYVYQTFLLSLYTDALNSKTKLDEKKRKEFELDHKHQNFAERLTTMIEFEDNISRMKSVEDLLESIDENSAYTSHQTNRNSDTYSLCSMDDLLRHSKLSLNEESMEEISYLTFGALTYYKKYHYKNFNQTQIDETFFGPGIFVTSESVVKTLANILRIGQEPESSKGKYTFQPTIFNSTTKTPFFYELFSRTIWILSKTKNEMQGCPVPEYNKLMKVIEKQIKMVLEKRPGSFKKLTNIMLKTNYEAVKQKWQEEANDEFESLLKNNPCVQELRDHYIKINEQLVVEQRMHYLIAGSVFYKINEQKKIDHCFIKLFENRKQLLCYDYDEKLKRKKGDPHIISVSSISYLVEGKACPHKVNSITKDNRLIFSLIIDFSTYINIIAKDLKEGSYWLDGFNILLEKDSRSEAYGKELHDLVRMDLHMHLLELQNITIPKKPPPIPPLPYLTEKPPVPTKSPGLRLLKPKKSNGKSSLTIKV</sequence>
<dbReference type="InterPro" id="IPR011993">
    <property type="entry name" value="PH-like_dom_sf"/>
</dbReference>
<gene>
    <name evidence="3" type="ORF">HHI36_012339</name>
</gene>
<feature type="compositionally biased region" description="Pro residues" evidence="1">
    <location>
        <begin position="728"/>
        <end position="740"/>
    </location>
</feature>
<dbReference type="AlphaFoldDB" id="A0ABD2NEQ4"/>
<dbReference type="Gene3D" id="2.30.29.30">
    <property type="entry name" value="Pleckstrin-homology domain (PH domain)/Phosphotyrosine-binding domain (PTB)"/>
    <property type="match status" value="1"/>
</dbReference>
<dbReference type="Pfam" id="PF16457">
    <property type="entry name" value="PH_12"/>
    <property type="match status" value="1"/>
</dbReference>
<feature type="domain" description="PH" evidence="2">
    <location>
        <begin position="570"/>
        <end position="686"/>
    </location>
</feature>
<organism evidence="3 4">
    <name type="scientific">Cryptolaemus montrouzieri</name>
    <dbReference type="NCBI Taxonomy" id="559131"/>
    <lineage>
        <taxon>Eukaryota</taxon>
        <taxon>Metazoa</taxon>
        <taxon>Ecdysozoa</taxon>
        <taxon>Arthropoda</taxon>
        <taxon>Hexapoda</taxon>
        <taxon>Insecta</taxon>
        <taxon>Pterygota</taxon>
        <taxon>Neoptera</taxon>
        <taxon>Endopterygota</taxon>
        <taxon>Coleoptera</taxon>
        <taxon>Polyphaga</taxon>
        <taxon>Cucujiformia</taxon>
        <taxon>Coccinelloidea</taxon>
        <taxon>Coccinellidae</taxon>
        <taxon>Scymninae</taxon>
        <taxon>Scymnini</taxon>
        <taxon>Cryptolaemus</taxon>
    </lineage>
</organism>
<reference evidence="3 4" key="1">
    <citation type="journal article" date="2021" name="BMC Biol.">
        <title>Horizontally acquired antibacterial genes associated with adaptive radiation of ladybird beetles.</title>
        <authorList>
            <person name="Li H.S."/>
            <person name="Tang X.F."/>
            <person name="Huang Y.H."/>
            <person name="Xu Z.Y."/>
            <person name="Chen M.L."/>
            <person name="Du X.Y."/>
            <person name="Qiu B.Y."/>
            <person name="Chen P.T."/>
            <person name="Zhang W."/>
            <person name="Slipinski A."/>
            <person name="Escalona H.E."/>
            <person name="Waterhouse R.M."/>
            <person name="Zwick A."/>
            <person name="Pang H."/>
        </authorList>
    </citation>
    <scope>NUCLEOTIDE SEQUENCE [LARGE SCALE GENOMIC DNA]</scope>
    <source>
        <strain evidence="3">SYSU2018</strain>
    </source>
</reference>